<dbReference type="Proteomes" id="UP001519460">
    <property type="component" value="Unassembled WGS sequence"/>
</dbReference>
<evidence type="ECO:0000313" key="3">
    <source>
        <dbReference type="Proteomes" id="UP001519460"/>
    </source>
</evidence>
<accession>A0ABD0KRP2</accession>
<organism evidence="2 3">
    <name type="scientific">Batillaria attramentaria</name>
    <dbReference type="NCBI Taxonomy" id="370345"/>
    <lineage>
        <taxon>Eukaryota</taxon>
        <taxon>Metazoa</taxon>
        <taxon>Spiralia</taxon>
        <taxon>Lophotrochozoa</taxon>
        <taxon>Mollusca</taxon>
        <taxon>Gastropoda</taxon>
        <taxon>Caenogastropoda</taxon>
        <taxon>Sorbeoconcha</taxon>
        <taxon>Cerithioidea</taxon>
        <taxon>Batillariidae</taxon>
        <taxon>Batillaria</taxon>
    </lineage>
</organism>
<evidence type="ECO:0000313" key="2">
    <source>
        <dbReference type="EMBL" id="KAK7489651.1"/>
    </source>
</evidence>
<comment type="caution">
    <text evidence="2">The sequence shown here is derived from an EMBL/GenBank/DDBJ whole genome shotgun (WGS) entry which is preliminary data.</text>
</comment>
<protein>
    <submittedName>
        <fullName evidence="2">Uncharacterized protein</fullName>
    </submittedName>
</protein>
<gene>
    <name evidence="2" type="ORF">BaRGS_00019046</name>
</gene>
<sequence>MKKKQQFSATSCTCCRHGVSPASATWPAPGRQGDSGTALTRPACNAPRPAAMLTRHNTPTDVHHLSGSNQSDVTFQFSQNEPDSIALTSERPTNQPVARMHSCSLTTPTCITTSPHFLKTSSFSSPYPHRLTSIERTLAEDKQDVPKTFAFGRKPSN</sequence>
<name>A0ABD0KRP2_9CAEN</name>
<dbReference type="AlphaFoldDB" id="A0ABD0KRP2"/>
<reference evidence="2 3" key="1">
    <citation type="journal article" date="2023" name="Sci. Data">
        <title>Genome assembly of the Korean intertidal mud-creeper Batillaria attramentaria.</title>
        <authorList>
            <person name="Patra A.K."/>
            <person name="Ho P.T."/>
            <person name="Jun S."/>
            <person name="Lee S.J."/>
            <person name="Kim Y."/>
            <person name="Won Y.J."/>
        </authorList>
    </citation>
    <scope>NUCLEOTIDE SEQUENCE [LARGE SCALE GENOMIC DNA]</scope>
    <source>
        <strain evidence="2">Wonlab-2016</strain>
    </source>
</reference>
<evidence type="ECO:0000256" key="1">
    <source>
        <dbReference type="SAM" id="MobiDB-lite"/>
    </source>
</evidence>
<dbReference type="EMBL" id="JACVVK020000135">
    <property type="protein sequence ID" value="KAK7489651.1"/>
    <property type="molecule type" value="Genomic_DNA"/>
</dbReference>
<keyword evidence="3" id="KW-1185">Reference proteome</keyword>
<proteinExistence type="predicted"/>
<feature type="region of interest" description="Disordered" evidence="1">
    <location>
        <begin position="19"/>
        <end position="40"/>
    </location>
</feature>